<dbReference type="PATRIC" id="fig|1230454.4.peg.277"/>
<evidence type="ECO:0000259" key="2">
    <source>
        <dbReference type="PROSITE" id="PS51186"/>
    </source>
</evidence>
<name>M0PJI9_9EURY</name>
<dbReference type="RefSeq" id="WP_007997969.1">
    <property type="nucleotide sequence ID" value="NZ_AOJI01000010.1"/>
</dbReference>
<dbReference type="InterPro" id="IPR016181">
    <property type="entry name" value="Acyl_CoA_acyltransferase"/>
</dbReference>
<comment type="caution">
    <text evidence="3">The sequence shown here is derived from an EMBL/GenBank/DDBJ whole genome shotgun (WGS) entry which is preliminary data.</text>
</comment>
<keyword evidence="3" id="KW-0808">Transferase</keyword>
<accession>M0PJI9</accession>
<organism evidence="3 4">
    <name type="scientific">Halorubrum aidingense JCM 13560</name>
    <dbReference type="NCBI Taxonomy" id="1230454"/>
    <lineage>
        <taxon>Archaea</taxon>
        <taxon>Methanobacteriati</taxon>
        <taxon>Methanobacteriota</taxon>
        <taxon>Stenosarchaea group</taxon>
        <taxon>Halobacteria</taxon>
        <taxon>Halobacteriales</taxon>
        <taxon>Haloferacaceae</taxon>
        <taxon>Halorubrum</taxon>
    </lineage>
</organism>
<gene>
    <name evidence="3" type="ORF">C461_01342</name>
</gene>
<dbReference type="Proteomes" id="UP000011575">
    <property type="component" value="Unassembled WGS sequence"/>
</dbReference>
<evidence type="ECO:0000313" key="4">
    <source>
        <dbReference type="Proteomes" id="UP000011575"/>
    </source>
</evidence>
<evidence type="ECO:0000313" key="3">
    <source>
        <dbReference type="EMBL" id="EMA70241.1"/>
    </source>
</evidence>
<feature type="region of interest" description="Disordered" evidence="1">
    <location>
        <begin position="164"/>
        <end position="183"/>
    </location>
</feature>
<dbReference type="AlphaFoldDB" id="M0PJI9"/>
<feature type="domain" description="N-acetyltransferase" evidence="2">
    <location>
        <begin position="14"/>
        <end position="164"/>
    </location>
</feature>
<dbReference type="STRING" id="1230454.C461_01342"/>
<dbReference type="Gene3D" id="3.40.630.30">
    <property type="match status" value="1"/>
</dbReference>
<keyword evidence="4" id="KW-1185">Reference proteome</keyword>
<sequence length="183" mass="19267">MRAERSASDLPDDIAIEPAAPDDRIDALRVLDAAMLETDVETVDAAIDAGDALVARFKRTNAVVGALVATRPDPTRLHVDAVAVRRARRGRGIGSALVARAMRRGETDPEIAVVTAEFKRDLEDFYTDLGFAIGGGVGSEASDDVDGEVGGGDIDAVETERLHGRYPVDGGGADAVGTGERRR</sequence>
<dbReference type="EMBL" id="AOJI01000010">
    <property type="protein sequence ID" value="EMA70241.1"/>
    <property type="molecule type" value="Genomic_DNA"/>
</dbReference>
<dbReference type="PROSITE" id="PS51186">
    <property type="entry name" value="GNAT"/>
    <property type="match status" value="1"/>
</dbReference>
<dbReference type="Pfam" id="PF00583">
    <property type="entry name" value="Acetyltransf_1"/>
    <property type="match status" value="1"/>
</dbReference>
<protein>
    <submittedName>
        <fullName evidence="3">GCN5-related N-acetyltransferase</fullName>
    </submittedName>
</protein>
<reference evidence="3 4" key="1">
    <citation type="journal article" date="2014" name="PLoS Genet.">
        <title>Phylogenetically driven sequencing of extremely halophilic archaea reveals strategies for static and dynamic osmo-response.</title>
        <authorList>
            <person name="Becker E.A."/>
            <person name="Seitzer P.M."/>
            <person name="Tritt A."/>
            <person name="Larsen D."/>
            <person name="Krusor M."/>
            <person name="Yao A.I."/>
            <person name="Wu D."/>
            <person name="Madern D."/>
            <person name="Eisen J.A."/>
            <person name="Darling A.E."/>
            <person name="Facciotti M.T."/>
        </authorList>
    </citation>
    <scope>NUCLEOTIDE SEQUENCE [LARGE SCALE GENOMIC DNA]</scope>
    <source>
        <strain evidence="3 4">JCM 13560</strain>
    </source>
</reference>
<dbReference type="InterPro" id="IPR000182">
    <property type="entry name" value="GNAT_dom"/>
</dbReference>
<dbReference type="SUPFAM" id="SSF55729">
    <property type="entry name" value="Acyl-CoA N-acyltransferases (Nat)"/>
    <property type="match status" value="1"/>
</dbReference>
<proteinExistence type="predicted"/>
<dbReference type="GO" id="GO:0016747">
    <property type="term" value="F:acyltransferase activity, transferring groups other than amino-acyl groups"/>
    <property type="evidence" value="ECO:0007669"/>
    <property type="project" value="InterPro"/>
</dbReference>
<evidence type="ECO:0000256" key="1">
    <source>
        <dbReference type="SAM" id="MobiDB-lite"/>
    </source>
</evidence>